<dbReference type="SUPFAM" id="SSF46689">
    <property type="entry name" value="Homeodomain-like"/>
    <property type="match status" value="2"/>
</dbReference>
<organism evidence="7 8">
    <name type="scientific">Rhodanobacter glycinis</name>
    <dbReference type="NCBI Taxonomy" id="582702"/>
    <lineage>
        <taxon>Bacteria</taxon>
        <taxon>Pseudomonadati</taxon>
        <taxon>Pseudomonadota</taxon>
        <taxon>Gammaproteobacteria</taxon>
        <taxon>Lysobacterales</taxon>
        <taxon>Rhodanobacteraceae</taxon>
        <taxon>Rhodanobacter</taxon>
    </lineage>
</organism>
<evidence type="ECO:0000256" key="1">
    <source>
        <dbReference type="ARBA" id="ARBA00022490"/>
    </source>
</evidence>
<keyword evidence="4" id="KW-0010">Activator</keyword>
<keyword evidence="8" id="KW-1185">Reference proteome</keyword>
<evidence type="ECO:0000256" key="3">
    <source>
        <dbReference type="ARBA" id="ARBA00023125"/>
    </source>
</evidence>
<dbReference type="InterPro" id="IPR018060">
    <property type="entry name" value="HTH_AraC"/>
</dbReference>
<evidence type="ECO:0000256" key="5">
    <source>
        <dbReference type="ARBA" id="ARBA00023163"/>
    </source>
</evidence>
<sequence>MALPHLDRPICEPVELQPGSPVRVERIRQGREANASDPFVHFHDVHELVLFGRVGGHFDADGRRYALTPHAIVFVPSMHQHDFALDAGPRDWTLLQVEADVGEVLAHKPGMERLRHSFCARPDRALRQRLESLADWLLALEATDPLALPLAELLLCAIVRAPDIEGEKLAADVHGLQRLRPAIDQLRRHPAEAPGAEQAAALCALSPAYFSRRFKQQVGMSWSDYVRTHRLHLASRRLLETTQSIATIADALGFATPSHFGELFHRRFGITPGDYRQAGRARPTSRQQ</sequence>
<dbReference type="InterPro" id="IPR009057">
    <property type="entry name" value="Homeodomain-like_sf"/>
</dbReference>
<dbReference type="SMART" id="SM00342">
    <property type="entry name" value="HTH_ARAC"/>
    <property type="match status" value="1"/>
</dbReference>
<evidence type="ECO:0000259" key="6">
    <source>
        <dbReference type="PROSITE" id="PS01124"/>
    </source>
</evidence>
<dbReference type="SUPFAM" id="SSF51215">
    <property type="entry name" value="Regulatory protein AraC"/>
    <property type="match status" value="1"/>
</dbReference>
<dbReference type="GO" id="GO:0003700">
    <property type="term" value="F:DNA-binding transcription factor activity"/>
    <property type="evidence" value="ECO:0007669"/>
    <property type="project" value="InterPro"/>
</dbReference>
<dbReference type="Proteomes" id="UP000198725">
    <property type="component" value="Unassembled WGS sequence"/>
</dbReference>
<dbReference type="RefSeq" id="WP_092704181.1">
    <property type="nucleotide sequence ID" value="NZ_FOSR01000010.1"/>
</dbReference>
<evidence type="ECO:0000256" key="4">
    <source>
        <dbReference type="ARBA" id="ARBA00023159"/>
    </source>
</evidence>
<dbReference type="GO" id="GO:0043565">
    <property type="term" value="F:sequence-specific DNA binding"/>
    <property type="evidence" value="ECO:0007669"/>
    <property type="project" value="InterPro"/>
</dbReference>
<dbReference type="InterPro" id="IPR037923">
    <property type="entry name" value="HTH-like"/>
</dbReference>
<dbReference type="PRINTS" id="PR00032">
    <property type="entry name" value="HTHARAC"/>
</dbReference>
<dbReference type="EMBL" id="FOSR01000010">
    <property type="protein sequence ID" value="SFK97963.1"/>
    <property type="molecule type" value="Genomic_DNA"/>
</dbReference>
<dbReference type="Pfam" id="PF12833">
    <property type="entry name" value="HTH_18"/>
    <property type="match status" value="1"/>
</dbReference>
<dbReference type="InterPro" id="IPR003313">
    <property type="entry name" value="AraC-bd"/>
</dbReference>
<feature type="domain" description="HTH araC/xylS-type" evidence="6">
    <location>
        <begin position="180"/>
        <end position="278"/>
    </location>
</feature>
<dbReference type="InterPro" id="IPR020449">
    <property type="entry name" value="Tscrpt_reg_AraC-type_HTH"/>
</dbReference>
<dbReference type="Gene3D" id="1.10.10.60">
    <property type="entry name" value="Homeodomain-like"/>
    <property type="match status" value="2"/>
</dbReference>
<keyword evidence="3 7" id="KW-0238">DNA-binding</keyword>
<dbReference type="AlphaFoldDB" id="A0A1I4DY99"/>
<keyword evidence="1" id="KW-0963">Cytoplasm</keyword>
<proteinExistence type="predicted"/>
<keyword evidence="5" id="KW-0804">Transcription</keyword>
<dbReference type="InterPro" id="IPR050204">
    <property type="entry name" value="AraC_XylS_family_regulators"/>
</dbReference>
<evidence type="ECO:0000256" key="2">
    <source>
        <dbReference type="ARBA" id="ARBA00023015"/>
    </source>
</evidence>
<evidence type="ECO:0000313" key="8">
    <source>
        <dbReference type="Proteomes" id="UP000198725"/>
    </source>
</evidence>
<protein>
    <submittedName>
        <fullName evidence="7">AraC-type DNA-binding protein</fullName>
    </submittedName>
</protein>
<gene>
    <name evidence="7" type="ORF">SAMN05192579_11078</name>
</gene>
<dbReference type="PANTHER" id="PTHR46796">
    <property type="entry name" value="HTH-TYPE TRANSCRIPTIONAL ACTIVATOR RHAS-RELATED"/>
    <property type="match status" value="1"/>
</dbReference>
<reference evidence="8" key="1">
    <citation type="submission" date="2016-10" db="EMBL/GenBank/DDBJ databases">
        <authorList>
            <person name="Varghese N."/>
            <person name="Submissions S."/>
        </authorList>
    </citation>
    <scope>NUCLEOTIDE SEQUENCE [LARGE SCALE GENOMIC DNA]</scope>
    <source>
        <strain evidence="8">MO64</strain>
    </source>
</reference>
<dbReference type="PROSITE" id="PS01124">
    <property type="entry name" value="HTH_ARAC_FAMILY_2"/>
    <property type="match status" value="1"/>
</dbReference>
<keyword evidence="2" id="KW-0805">Transcription regulation</keyword>
<accession>A0A1I4DY99</accession>
<dbReference type="Pfam" id="PF02311">
    <property type="entry name" value="AraC_binding"/>
    <property type="match status" value="1"/>
</dbReference>
<name>A0A1I4DY99_9GAMM</name>
<dbReference type="PANTHER" id="PTHR46796:SF13">
    <property type="entry name" value="HTH-TYPE TRANSCRIPTIONAL ACTIVATOR RHAS"/>
    <property type="match status" value="1"/>
</dbReference>
<evidence type="ECO:0000313" key="7">
    <source>
        <dbReference type="EMBL" id="SFK97963.1"/>
    </source>
</evidence>